<dbReference type="GeneID" id="115260807"/>
<sequence length="415" mass="46344">MAAASSGDPGGSVGRRLPLYLDPTNSFGELTYLQLSGKNGVTLPFNPYIIGKSVEACAGGEIEDAKSEAQGTKDTLMVRNPTQVTKLLKLTRLIDGTEVEVVPHPNLNVCRCIISTFDLIRMEEKDILAEMAKDNVIRVQRITRYTDGKKINTPALILTFCKTTYPETIKVGLRRVPTRPYIPNPMLCYGCFSYGHTRARCPGPQRCVNCSGEFHGDECGEATLCLNCKGDHRPTNRQCPVYKKEVEIIKVKVRDNLSFPEARKRVEQQAGSYAQVAAQQKDKEIARLQEESKQKDEKIERMMAVIEKMNHQTGQEKSRQNREQSVSREKPHSSREKRITTITTGPVTRSRTNSPAVKETKRGRSSKQNTNKPATSPDPSPPPKKTAISTHDLTQMDYSGEESEASETPPNQHLR</sequence>
<evidence type="ECO:0000256" key="1">
    <source>
        <dbReference type="SAM" id="Coils"/>
    </source>
</evidence>
<protein>
    <recommendedName>
        <fullName evidence="5">CCHC-type domain-containing protein</fullName>
    </recommendedName>
</protein>
<reference evidence="3" key="2">
    <citation type="submission" date="2025-05" db="UniProtKB">
        <authorList>
            <consortium name="EnsemblMetazoa"/>
        </authorList>
    </citation>
    <scope>IDENTIFICATION</scope>
    <source>
        <strain evidence="3">Foshan</strain>
    </source>
</reference>
<reference evidence="4" key="1">
    <citation type="journal article" date="2015" name="Proc. Natl. Acad. Sci. U.S.A.">
        <title>Genome sequence of the Asian Tiger mosquito, Aedes albopictus, reveals insights into its biology, genetics, and evolution.</title>
        <authorList>
            <person name="Chen X.G."/>
            <person name="Jiang X."/>
            <person name="Gu J."/>
            <person name="Xu M."/>
            <person name="Wu Y."/>
            <person name="Deng Y."/>
            <person name="Zhang C."/>
            <person name="Bonizzoni M."/>
            <person name="Dermauw W."/>
            <person name="Vontas J."/>
            <person name="Armbruster P."/>
            <person name="Huang X."/>
            <person name="Yang Y."/>
            <person name="Zhang H."/>
            <person name="He W."/>
            <person name="Peng H."/>
            <person name="Liu Y."/>
            <person name="Wu K."/>
            <person name="Chen J."/>
            <person name="Lirakis M."/>
            <person name="Topalis P."/>
            <person name="Van Leeuwen T."/>
            <person name="Hall A.B."/>
            <person name="Jiang X."/>
            <person name="Thorpe C."/>
            <person name="Mueller R.L."/>
            <person name="Sun C."/>
            <person name="Waterhouse R.M."/>
            <person name="Yan G."/>
            <person name="Tu Z.J."/>
            <person name="Fang X."/>
            <person name="James A.A."/>
        </authorList>
    </citation>
    <scope>NUCLEOTIDE SEQUENCE [LARGE SCALE GENOMIC DNA]</scope>
    <source>
        <strain evidence="4">Foshan</strain>
    </source>
</reference>
<evidence type="ECO:0000313" key="3">
    <source>
        <dbReference type="EnsemblMetazoa" id="AALFPA23_011396.P16150"/>
    </source>
</evidence>
<dbReference type="Proteomes" id="UP000069940">
    <property type="component" value="Unassembled WGS sequence"/>
</dbReference>
<proteinExistence type="predicted"/>
<feature type="compositionally biased region" description="Basic and acidic residues" evidence="2">
    <location>
        <begin position="310"/>
        <end position="339"/>
    </location>
</feature>
<dbReference type="EnsemblMetazoa" id="AALFPA23_011396.R16150">
    <property type="protein sequence ID" value="AALFPA23_011396.P16150"/>
    <property type="gene ID" value="AALFPA23_011396"/>
</dbReference>
<evidence type="ECO:0000256" key="2">
    <source>
        <dbReference type="SAM" id="MobiDB-lite"/>
    </source>
</evidence>
<feature type="compositionally biased region" description="Polar residues" evidence="2">
    <location>
        <begin position="406"/>
        <end position="415"/>
    </location>
</feature>
<feature type="compositionally biased region" description="Polar residues" evidence="2">
    <location>
        <begin position="340"/>
        <end position="355"/>
    </location>
</feature>
<feature type="coiled-coil region" evidence="1">
    <location>
        <begin position="278"/>
        <end position="305"/>
    </location>
</feature>
<evidence type="ECO:0000313" key="4">
    <source>
        <dbReference type="Proteomes" id="UP000069940"/>
    </source>
</evidence>
<keyword evidence="1" id="KW-0175">Coiled coil</keyword>
<feature type="region of interest" description="Disordered" evidence="2">
    <location>
        <begin position="310"/>
        <end position="415"/>
    </location>
</feature>
<name>A0ABM1YR22_AEDAL</name>
<accession>A0ABM1YR22</accession>
<feature type="compositionally biased region" description="Polar residues" evidence="2">
    <location>
        <begin position="388"/>
        <end position="397"/>
    </location>
</feature>
<evidence type="ECO:0008006" key="5">
    <source>
        <dbReference type="Google" id="ProtNLM"/>
    </source>
</evidence>
<organism evidence="3 4">
    <name type="scientific">Aedes albopictus</name>
    <name type="common">Asian tiger mosquito</name>
    <name type="synonym">Stegomyia albopicta</name>
    <dbReference type="NCBI Taxonomy" id="7160"/>
    <lineage>
        <taxon>Eukaryota</taxon>
        <taxon>Metazoa</taxon>
        <taxon>Ecdysozoa</taxon>
        <taxon>Arthropoda</taxon>
        <taxon>Hexapoda</taxon>
        <taxon>Insecta</taxon>
        <taxon>Pterygota</taxon>
        <taxon>Neoptera</taxon>
        <taxon>Endopterygota</taxon>
        <taxon>Diptera</taxon>
        <taxon>Nematocera</taxon>
        <taxon>Culicoidea</taxon>
        <taxon>Culicidae</taxon>
        <taxon>Culicinae</taxon>
        <taxon>Aedini</taxon>
        <taxon>Aedes</taxon>
        <taxon>Stegomyia</taxon>
    </lineage>
</organism>
<keyword evidence="4" id="KW-1185">Reference proteome</keyword>
<dbReference type="RefSeq" id="XP_029717974.1">
    <property type="nucleotide sequence ID" value="XM_029862114.1"/>
</dbReference>